<dbReference type="Proteomes" id="UP001054945">
    <property type="component" value="Unassembled WGS sequence"/>
</dbReference>
<accession>A0AAV4MEG6</accession>
<proteinExistence type="predicted"/>
<gene>
    <name evidence="2" type="ORF">CEXT_297101</name>
</gene>
<dbReference type="AlphaFoldDB" id="A0AAV4MEG6"/>
<evidence type="ECO:0000256" key="1">
    <source>
        <dbReference type="SAM" id="MobiDB-lite"/>
    </source>
</evidence>
<dbReference type="EMBL" id="BPLR01019701">
    <property type="protein sequence ID" value="GIX70824.1"/>
    <property type="molecule type" value="Genomic_DNA"/>
</dbReference>
<name>A0AAV4MEG6_CAEEX</name>
<keyword evidence="3" id="KW-1185">Reference proteome</keyword>
<evidence type="ECO:0000313" key="3">
    <source>
        <dbReference type="Proteomes" id="UP001054945"/>
    </source>
</evidence>
<organism evidence="2 3">
    <name type="scientific">Caerostris extrusa</name>
    <name type="common">Bark spider</name>
    <name type="synonym">Caerostris bankana</name>
    <dbReference type="NCBI Taxonomy" id="172846"/>
    <lineage>
        <taxon>Eukaryota</taxon>
        <taxon>Metazoa</taxon>
        <taxon>Ecdysozoa</taxon>
        <taxon>Arthropoda</taxon>
        <taxon>Chelicerata</taxon>
        <taxon>Arachnida</taxon>
        <taxon>Araneae</taxon>
        <taxon>Araneomorphae</taxon>
        <taxon>Entelegynae</taxon>
        <taxon>Araneoidea</taxon>
        <taxon>Araneidae</taxon>
        <taxon>Caerostris</taxon>
    </lineage>
</organism>
<feature type="region of interest" description="Disordered" evidence="1">
    <location>
        <begin position="1"/>
        <end position="30"/>
    </location>
</feature>
<protein>
    <submittedName>
        <fullName evidence="2">Uncharacterized protein</fullName>
    </submittedName>
</protein>
<sequence>MTSDHRTGEPSISGRRRVEKKLSGTRFPQSVNDKGNVWAKALLQGQHSFVFQINPNIPIMSLRQRHSRSHADIGRRPTQGHSGALPEDFHCKASLPHKTDPPSCERCFMDNDNETGRYQRVHTVVVTGLKLSVEMKPSRSRPATHFLSIL</sequence>
<reference evidence="2 3" key="1">
    <citation type="submission" date="2021-06" db="EMBL/GenBank/DDBJ databases">
        <title>Caerostris extrusa draft genome.</title>
        <authorList>
            <person name="Kono N."/>
            <person name="Arakawa K."/>
        </authorList>
    </citation>
    <scope>NUCLEOTIDE SEQUENCE [LARGE SCALE GENOMIC DNA]</scope>
</reference>
<evidence type="ECO:0000313" key="2">
    <source>
        <dbReference type="EMBL" id="GIX70824.1"/>
    </source>
</evidence>
<comment type="caution">
    <text evidence="2">The sequence shown here is derived from an EMBL/GenBank/DDBJ whole genome shotgun (WGS) entry which is preliminary data.</text>
</comment>